<sequence length="448" mass="51909">MTIRIDQDTLEHACKSIIETILFCLPNAYKGTVYLIGGPPGLTATRITSGVIDSDRQSISWGLPQASDYNHPGKTWLEYRDEPNRPLEAMAWCVERQKSWTAEDPRADSRSVRLQVEGVWEDFHHMEPVLVRKKDLFINNNGVYPEFPKNSYGETLWQFSEHVVVAVIKIHFRPYTIRIGSPETRLIKKLSRTLGTELLSYQLKEQSLESMRHLAEDKIKACNILAHSIRNAITKSGLIFSLIKLELNFLREQWERIILQLCDPTLTKKGIIEELNKAAIDLKTEENQAAILDLIEVQTRFLELFLSPETGENWVHLQIEERWDELMQKANASDAQRQLIDEKIERLRRSLRLGKTAELLTKYVDLPAEVKQDWVELLYQNTDQIDLQYLERLIGILDAHDLKLPYQEKSRKTILRLKVLMEIMGELESDTNIALREVLNGKSKESHE</sequence>
<dbReference type="AlphaFoldDB" id="A0A653A9M8"/>
<protein>
    <submittedName>
        <fullName evidence="1">Uncharacterized protein</fullName>
    </submittedName>
</protein>
<evidence type="ECO:0000313" key="1">
    <source>
        <dbReference type="EMBL" id="VBB44352.1"/>
    </source>
</evidence>
<proteinExistence type="predicted"/>
<dbReference type="EMBL" id="UPXX01000027">
    <property type="protein sequence ID" value="VBB44352.1"/>
    <property type="molecule type" value="Genomic_DNA"/>
</dbReference>
<name>A0A653A9M8_UNCDX</name>
<reference evidence="1" key="1">
    <citation type="submission" date="2018-07" db="EMBL/GenBank/DDBJ databases">
        <authorList>
            <consortium name="Genoscope - CEA"/>
            <person name="William W."/>
        </authorList>
    </citation>
    <scope>NUCLEOTIDE SEQUENCE</scope>
    <source>
        <strain evidence="1">IK1</strain>
    </source>
</reference>
<accession>A0A653A9M8</accession>
<gene>
    <name evidence="1" type="ORF">TRIP_B330458</name>
</gene>
<organism evidence="1">
    <name type="scientific">Uncultured Desulfatiglans sp</name>
    <dbReference type="NCBI Taxonomy" id="1748965"/>
    <lineage>
        <taxon>Bacteria</taxon>
        <taxon>Pseudomonadati</taxon>
        <taxon>Thermodesulfobacteriota</taxon>
        <taxon>Desulfobacteria</taxon>
        <taxon>Desulfatiglandales</taxon>
        <taxon>Desulfatiglandaceae</taxon>
        <taxon>Desulfatiglans</taxon>
        <taxon>environmental samples</taxon>
    </lineage>
</organism>